<dbReference type="HOGENOM" id="CLU_107929_2_0_3"/>
<dbReference type="GO" id="GO:0043041">
    <property type="term" value="P:amino acid activation for nonribosomal peptide biosynthetic process"/>
    <property type="evidence" value="ECO:0007669"/>
    <property type="project" value="TreeGrafter"/>
</dbReference>
<sequence length="67" mass="6980">MGVGAEVLVGLCCGRSLDPIVGMLGILKAGGAYLILDPSYPVERSSFMVEDARVSVLLTRQGINSPS</sequence>
<dbReference type="GO" id="GO:0044550">
    <property type="term" value="P:secondary metabolite biosynthetic process"/>
    <property type="evidence" value="ECO:0007669"/>
    <property type="project" value="TreeGrafter"/>
</dbReference>
<protein>
    <submittedName>
        <fullName evidence="2">AMP-dependent synthetase and ligase</fullName>
    </submittedName>
</protein>
<keyword evidence="3" id="KW-1185">Reference proteome</keyword>
<evidence type="ECO:0000313" key="3">
    <source>
        <dbReference type="Proteomes" id="UP000010478"/>
    </source>
</evidence>
<evidence type="ECO:0000259" key="1">
    <source>
        <dbReference type="Pfam" id="PF00501"/>
    </source>
</evidence>
<dbReference type="eggNOG" id="COG1020">
    <property type="taxonomic scope" value="Bacteria"/>
</dbReference>
<accession>K9VDP8</accession>
<dbReference type="STRING" id="179408.Osc7112_1053"/>
<dbReference type="Gene3D" id="3.40.50.980">
    <property type="match status" value="1"/>
</dbReference>
<dbReference type="InterPro" id="IPR000873">
    <property type="entry name" value="AMP-dep_synth/lig_dom"/>
</dbReference>
<proteinExistence type="predicted"/>
<dbReference type="Proteomes" id="UP000010478">
    <property type="component" value="Chromosome"/>
</dbReference>
<evidence type="ECO:0000313" key="2">
    <source>
        <dbReference type="EMBL" id="AFZ05609.1"/>
    </source>
</evidence>
<dbReference type="GO" id="GO:0005829">
    <property type="term" value="C:cytosol"/>
    <property type="evidence" value="ECO:0007669"/>
    <property type="project" value="TreeGrafter"/>
</dbReference>
<dbReference type="KEGG" id="oni:Osc7112_1053"/>
<dbReference type="SUPFAM" id="SSF56801">
    <property type="entry name" value="Acetyl-CoA synthetase-like"/>
    <property type="match status" value="1"/>
</dbReference>
<gene>
    <name evidence="2" type="ORF">Osc7112_1053</name>
</gene>
<dbReference type="GO" id="GO:0031177">
    <property type="term" value="F:phosphopantetheine binding"/>
    <property type="evidence" value="ECO:0007669"/>
    <property type="project" value="TreeGrafter"/>
</dbReference>
<name>K9VDP8_9CYAN</name>
<dbReference type="PANTHER" id="PTHR45527:SF14">
    <property type="entry name" value="PLIPASTATIN SYNTHASE SUBUNIT B"/>
    <property type="match status" value="1"/>
</dbReference>
<reference evidence="2 3" key="1">
    <citation type="submission" date="2012-05" db="EMBL/GenBank/DDBJ databases">
        <title>Finished chromosome of genome of Oscillatoria sp. PCC 7112.</title>
        <authorList>
            <consortium name="US DOE Joint Genome Institute"/>
            <person name="Gugger M."/>
            <person name="Coursin T."/>
            <person name="Rippka R."/>
            <person name="Tandeau De Marsac N."/>
            <person name="Huntemann M."/>
            <person name="Wei C.-L."/>
            <person name="Han J."/>
            <person name="Detter J.C."/>
            <person name="Han C."/>
            <person name="Tapia R."/>
            <person name="Davenport K."/>
            <person name="Daligault H."/>
            <person name="Erkkila T."/>
            <person name="Gu W."/>
            <person name="Munk A.C.C."/>
            <person name="Teshima H."/>
            <person name="Xu Y."/>
            <person name="Chain P."/>
            <person name="Chen A."/>
            <person name="Krypides N."/>
            <person name="Mavromatis K."/>
            <person name="Markowitz V."/>
            <person name="Szeto E."/>
            <person name="Ivanova N."/>
            <person name="Mikhailova N."/>
            <person name="Ovchinnikova G."/>
            <person name="Pagani I."/>
            <person name="Pati A."/>
            <person name="Goodwin L."/>
            <person name="Peters L."/>
            <person name="Pitluck S."/>
            <person name="Woyke T."/>
            <person name="Kerfeld C."/>
        </authorList>
    </citation>
    <scope>NUCLEOTIDE SEQUENCE [LARGE SCALE GENOMIC DNA]</scope>
    <source>
        <strain evidence="2 3">PCC 7112</strain>
    </source>
</reference>
<dbReference type="GO" id="GO:0016874">
    <property type="term" value="F:ligase activity"/>
    <property type="evidence" value="ECO:0007669"/>
    <property type="project" value="UniProtKB-KW"/>
</dbReference>
<organism evidence="2 3">
    <name type="scientific">Phormidium nigroviride PCC 7112</name>
    <dbReference type="NCBI Taxonomy" id="179408"/>
    <lineage>
        <taxon>Bacteria</taxon>
        <taxon>Bacillati</taxon>
        <taxon>Cyanobacteriota</taxon>
        <taxon>Cyanophyceae</taxon>
        <taxon>Oscillatoriophycideae</taxon>
        <taxon>Oscillatoriales</taxon>
        <taxon>Oscillatoriaceae</taxon>
        <taxon>Phormidium</taxon>
    </lineage>
</organism>
<dbReference type="EMBL" id="CP003614">
    <property type="protein sequence ID" value="AFZ05609.1"/>
    <property type="molecule type" value="Genomic_DNA"/>
</dbReference>
<dbReference type="AlphaFoldDB" id="K9VDP8"/>
<dbReference type="Pfam" id="PF00501">
    <property type="entry name" value="AMP-binding"/>
    <property type="match status" value="1"/>
</dbReference>
<feature type="domain" description="AMP-dependent synthetase/ligase" evidence="1">
    <location>
        <begin position="2"/>
        <end position="60"/>
    </location>
</feature>
<dbReference type="PANTHER" id="PTHR45527">
    <property type="entry name" value="NONRIBOSOMAL PEPTIDE SYNTHETASE"/>
    <property type="match status" value="1"/>
</dbReference>
<keyword evidence="2" id="KW-0436">Ligase</keyword>